<reference evidence="10" key="1">
    <citation type="journal article" date="2019" name="Int. J. Syst. Evol. Microbiol.">
        <title>The Global Catalogue of Microorganisms (GCM) 10K type strain sequencing project: providing services to taxonomists for standard genome sequencing and annotation.</title>
        <authorList>
            <consortium name="The Broad Institute Genomics Platform"/>
            <consortium name="The Broad Institute Genome Sequencing Center for Infectious Disease"/>
            <person name="Wu L."/>
            <person name="Ma J."/>
        </authorList>
    </citation>
    <scope>NUCLEOTIDE SEQUENCE [LARGE SCALE GENOMIC DNA]</scope>
    <source>
        <strain evidence="10">KCTC 42398</strain>
    </source>
</reference>
<dbReference type="Pfam" id="PF02518">
    <property type="entry name" value="HATPase_c"/>
    <property type="match status" value="1"/>
</dbReference>
<dbReference type="RefSeq" id="WP_380290680.1">
    <property type="nucleotide sequence ID" value="NZ_JBHULY010000014.1"/>
</dbReference>
<keyword evidence="6" id="KW-1133">Transmembrane helix</keyword>
<keyword evidence="4" id="KW-0418">Kinase</keyword>
<dbReference type="CDD" id="cd16917">
    <property type="entry name" value="HATPase_UhpB-NarQ-NarX-like"/>
    <property type="match status" value="1"/>
</dbReference>
<dbReference type="PANTHER" id="PTHR24421:SF10">
    <property type="entry name" value="NITRATE_NITRITE SENSOR PROTEIN NARQ"/>
    <property type="match status" value="1"/>
</dbReference>
<dbReference type="Gene3D" id="1.25.40.10">
    <property type="entry name" value="Tetratricopeptide repeat domain"/>
    <property type="match status" value="2"/>
</dbReference>
<keyword evidence="7" id="KW-0732">Signal</keyword>
<dbReference type="SMART" id="SM00387">
    <property type="entry name" value="HATPase_c"/>
    <property type="match status" value="1"/>
</dbReference>
<gene>
    <name evidence="9" type="ORF">ACFSR8_07635</name>
</gene>
<sequence length="611" mass="70335">MKFTLLFLFFSICILNAQQSENLNKIDSIHKYISSIKSSDSLSIAHQHYQIGELYRYALINDSAYYYYQKAKKVFKQFDNRFETSVTLYRLAGMQAYDKDYTGSEVSAFESIALLEDLPQTNEIRKFKAYNYNLLGIIFDELELFEDSIKYYDLALSIKMGLEGDFERSIGATLNNLVKVYRRSGQFQLAKDTYNQIISNKSLVNSHPDIYVLALGNYGKTLYESGDLEQLPGIYLKALKITDSINDSYNSIILHQHLAEYYNDNNLTDSAKYYAYKAKEISKDYANDDLLKSLMLLSKIEEGEKATKFLEQYVTLSDSLQKAERAIRNKFARIRFETQQIEQENIRIARERMWLIIISVILLVAALLLYVIISQRAKNKELEFNRQQQEANEEIYNLMLAQNDKIEEARALEKKRISEELHDGVLGRLFGTRLSLDSLNLNPSVEAIKTRGQYIDELKTIEEDIRKVSHELNTDFVSGSGFVDIIETLVETQTNAYGLEYDLSHDDDIHWDGVSNKYKIHVYRMLQEALHNIYKHAEATKVDVSFKLKNDVICLIIKDDGSGFDVNKAKSGIGLKNMNSRIGEVEGNLHIESEKEKGTTVTIEIPTKIEV</sequence>
<dbReference type="InterPro" id="IPR050482">
    <property type="entry name" value="Sensor_HK_TwoCompSys"/>
</dbReference>
<keyword evidence="5" id="KW-0902">Two-component regulatory system</keyword>
<dbReference type="Gene3D" id="3.30.565.10">
    <property type="entry name" value="Histidine kinase-like ATPase, C-terminal domain"/>
    <property type="match status" value="1"/>
</dbReference>
<evidence type="ECO:0000256" key="5">
    <source>
        <dbReference type="ARBA" id="ARBA00023012"/>
    </source>
</evidence>
<protein>
    <recommendedName>
        <fullName evidence="2">histidine kinase</fullName>
        <ecNumber evidence="2">2.7.13.3</ecNumber>
    </recommendedName>
</protein>
<keyword evidence="6" id="KW-0812">Transmembrane</keyword>
<dbReference type="InterPro" id="IPR005467">
    <property type="entry name" value="His_kinase_dom"/>
</dbReference>
<dbReference type="InterPro" id="IPR003594">
    <property type="entry name" value="HATPase_dom"/>
</dbReference>
<dbReference type="PROSITE" id="PS50109">
    <property type="entry name" value="HIS_KIN"/>
    <property type="match status" value="1"/>
</dbReference>
<evidence type="ECO:0000256" key="2">
    <source>
        <dbReference type="ARBA" id="ARBA00012438"/>
    </source>
</evidence>
<accession>A0ABW5TB78</accession>
<organism evidence="9 10">
    <name type="scientific">Hyunsoonleella rubra</name>
    <dbReference type="NCBI Taxonomy" id="1737062"/>
    <lineage>
        <taxon>Bacteria</taxon>
        <taxon>Pseudomonadati</taxon>
        <taxon>Bacteroidota</taxon>
        <taxon>Flavobacteriia</taxon>
        <taxon>Flavobacteriales</taxon>
        <taxon>Flavobacteriaceae</taxon>
    </lineage>
</organism>
<dbReference type="Proteomes" id="UP001597476">
    <property type="component" value="Unassembled WGS sequence"/>
</dbReference>
<dbReference type="EC" id="2.7.13.3" evidence="2"/>
<comment type="catalytic activity">
    <reaction evidence="1">
        <text>ATP + protein L-histidine = ADP + protein N-phospho-L-histidine.</text>
        <dbReference type="EC" id="2.7.13.3"/>
    </reaction>
</comment>
<feature type="chain" id="PRO_5047502799" description="histidine kinase" evidence="7">
    <location>
        <begin position="18"/>
        <end position="611"/>
    </location>
</feature>
<dbReference type="Gene3D" id="1.20.5.1930">
    <property type="match status" value="1"/>
</dbReference>
<feature type="domain" description="Histidine kinase" evidence="8">
    <location>
        <begin position="522"/>
        <end position="609"/>
    </location>
</feature>
<dbReference type="InterPro" id="IPR011990">
    <property type="entry name" value="TPR-like_helical_dom_sf"/>
</dbReference>
<evidence type="ECO:0000259" key="8">
    <source>
        <dbReference type="PROSITE" id="PS50109"/>
    </source>
</evidence>
<keyword evidence="9" id="KW-0067">ATP-binding</keyword>
<keyword evidence="6" id="KW-0472">Membrane</keyword>
<evidence type="ECO:0000256" key="3">
    <source>
        <dbReference type="ARBA" id="ARBA00022679"/>
    </source>
</evidence>
<feature type="transmembrane region" description="Helical" evidence="6">
    <location>
        <begin position="353"/>
        <end position="373"/>
    </location>
</feature>
<evidence type="ECO:0000313" key="9">
    <source>
        <dbReference type="EMBL" id="MFD2726084.1"/>
    </source>
</evidence>
<feature type="signal peptide" evidence="7">
    <location>
        <begin position="1"/>
        <end position="17"/>
    </location>
</feature>
<comment type="caution">
    <text evidence="9">The sequence shown here is derived from an EMBL/GenBank/DDBJ whole genome shotgun (WGS) entry which is preliminary data.</text>
</comment>
<dbReference type="SUPFAM" id="SSF48452">
    <property type="entry name" value="TPR-like"/>
    <property type="match status" value="1"/>
</dbReference>
<dbReference type="GO" id="GO:0005524">
    <property type="term" value="F:ATP binding"/>
    <property type="evidence" value="ECO:0007669"/>
    <property type="project" value="UniProtKB-KW"/>
</dbReference>
<dbReference type="InterPro" id="IPR036890">
    <property type="entry name" value="HATPase_C_sf"/>
</dbReference>
<dbReference type="EMBL" id="JBHULY010000014">
    <property type="protein sequence ID" value="MFD2726084.1"/>
    <property type="molecule type" value="Genomic_DNA"/>
</dbReference>
<evidence type="ECO:0000313" key="10">
    <source>
        <dbReference type="Proteomes" id="UP001597476"/>
    </source>
</evidence>
<evidence type="ECO:0000256" key="6">
    <source>
        <dbReference type="SAM" id="Phobius"/>
    </source>
</evidence>
<dbReference type="SUPFAM" id="SSF55874">
    <property type="entry name" value="ATPase domain of HSP90 chaperone/DNA topoisomerase II/histidine kinase"/>
    <property type="match status" value="1"/>
</dbReference>
<evidence type="ECO:0000256" key="4">
    <source>
        <dbReference type="ARBA" id="ARBA00022777"/>
    </source>
</evidence>
<keyword evidence="3" id="KW-0808">Transferase</keyword>
<evidence type="ECO:0000256" key="7">
    <source>
        <dbReference type="SAM" id="SignalP"/>
    </source>
</evidence>
<keyword evidence="10" id="KW-1185">Reference proteome</keyword>
<keyword evidence="9" id="KW-0547">Nucleotide-binding</keyword>
<name>A0ABW5TB78_9FLAO</name>
<proteinExistence type="predicted"/>
<dbReference type="PANTHER" id="PTHR24421">
    <property type="entry name" value="NITRATE/NITRITE SENSOR PROTEIN NARX-RELATED"/>
    <property type="match status" value="1"/>
</dbReference>
<evidence type="ECO:0000256" key="1">
    <source>
        <dbReference type="ARBA" id="ARBA00000085"/>
    </source>
</evidence>